<reference evidence="6 7" key="1">
    <citation type="submission" date="2014-09" db="EMBL/GenBank/DDBJ databases">
        <title>Butyrate-producing bacteria isolated from human gut.</title>
        <authorList>
            <person name="Zhang Q."/>
            <person name="Zhao L."/>
        </authorList>
    </citation>
    <scope>NUCLEOTIDE SEQUENCE [LARGE SCALE GENOMIC DNA]</scope>
    <source>
        <strain evidence="6 7">21</strain>
    </source>
</reference>
<dbReference type="InterPro" id="IPR013762">
    <property type="entry name" value="Integrase-like_cat_sf"/>
</dbReference>
<dbReference type="InterPro" id="IPR002104">
    <property type="entry name" value="Integrase_catalytic"/>
</dbReference>
<dbReference type="SUPFAM" id="SSF56349">
    <property type="entry name" value="DNA breaking-rejoining enzymes"/>
    <property type="match status" value="1"/>
</dbReference>
<gene>
    <name evidence="6" type="ORF">LG34_06460</name>
</gene>
<comment type="similarity">
    <text evidence="1">Belongs to the 'phage' integrase family.</text>
</comment>
<organism evidence="6 7">
    <name type="scientific">Eubacterium ramulus</name>
    <dbReference type="NCBI Taxonomy" id="39490"/>
    <lineage>
        <taxon>Bacteria</taxon>
        <taxon>Bacillati</taxon>
        <taxon>Bacillota</taxon>
        <taxon>Clostridia</taxon>
        <taxon>Eubacteriales</taxon>
        <taxon>Eubacteriaceae</taxon>
        <taxon>Eubacterium</taxon>
    </lineage>
</organism>
<dbReference type="PROSITE" id="PS51898">
    <property type="entry name" value="TYR_RECOMBINASE"/>
    <property type="match status" value="1"/>
</dbReference>
<evidence type="ECO:0000256" key="1">
    <source>
        <dbReference type="ARBA" id="ARBA00008857"/>
    </source>
</evidence>
<feature type="domain" description="Tyr recombinase" evidence="5">
    <location>
        <begin position="230"/>
        <end position="411"/>
    </location>
</feature>
<dbReference type="GO" id="GO:0006310">
    <property type="term" value="P:DNA recombination"/>
    <property type="evidence" value="ECO:0007669"/>
    <property type="project" value="UniProtKB-KW"/>
</dbReference>
<dbReference type="PANTHER" id="PTHR30629">
    <property type="entry name" value="PROPHAGE INTEGRASE"/>
    <property type="match status" value="1"/>
</dbReference>
<dbReference type="InterPro" id="IPR011010">
    <property type="entry name" value="DNA_brk_join_enz"/>
</dbReference>
<dbReference type="Gene3D" id="1.10.150.130">
    <property type="match status" value="1"/>
</dbReference>
<dbReference type="PANTHER" id="PTHR30629:SF2">
    <property type="entry name" value="PROPHAGE INTEGRASE INTS-RELATED"/>
    <property type="match status" value="1"/>
</dbReference>
<evidence type="ECO:0000259" key="5">
    <source>
        <dbReference type="PROSITE" id="PS51898"/>
    </source>
</evidence>
<dbReference type="AlphaFoldDB" id="A0A2V1JUE8"/>
<dbReference type="OrthoDB" id="9801717at2"/>
<dbReference type="EMBL" id="JRFU01000062">
    <property type="protein sequence ID" value="PWE87033.1"/>
    <property type="molecule type" value="Genomic_DNA"/>
</dbReference>
<evidence type="ECO:0000313" key="6">
    <source>
        <dbReference type="EMBL" id="PWE87033.1"/>
    </source>
</evidence>
<dbReference type="InterPro" id="IPR010998">
    <property type="entry name" value="Integrase_recombinase_N"/>
</dbReference>
<dbReference type="GO" id="GO:0003677">
    <property type="term" value="F:DNA binding"/>
    <property type="evidence" value="ECO:0007669"/>
    <property type="project" value="UniProtKB-KW"/>
</dbReference>
<evidence type="ECO:0000256" key="4">
    <source>
        <dbReference type="ARBA" id="ARBA00023172"/>
    </source>
</evidence>
<dbReference type="InterPro" id="IPR050808">
    <property type="entry name" value="Phage_Integrase"/>
</dbReference>
<dbReference type="RefSeq" id="WP_109215313.1">
    <property type="nucleotide sequence ID" value="NZ_JRFU01000062.1"/>
</dbReference>
<comment type="caution">
    <text evidence="6">The sequence shown here is derived from an EMBL/GenBank/DDBJ whole genome shotgun (WGS) entry which is preliminary data.</text>
</comment>
<evidence type="ECO:0000256" key="3">
    <source>
        <dbReference type="ARBA" id="ARBA00023125"/>
    </source>
</evidence>
<dbReference type="Proteomes" id="UP000245288">
    <property type="component" value="Unassembled WGS sequence"/>
</dbReference>
<dbReference type="Pfam" id="PF00589">
    <property type="entry name" value="Phage_integrase"/>
    <property type="match status" value="1"/>
</dbReference>
<dbReference type="GO" id="GO:0015074">
    <property type="term" value="P:DNA integration"/>
    <property type="evidence" value="ECO:0007669"/>
    <property type="project" value="UniProtKB-KW"/>
</dbReference>
<evidence type="ECO:0000313" key="7">
    <source>
        <dbReference type="Proteomes" id="UP000245288"/>
    </source>
</evidence>
<proteinExistence type="inferred from homology"/>
<dbReference type="CDD" id="cd00397">
    <property type="entry name" value="DNA_BRE_C"/>
    <property type="match status" value="1"/>
</dbReference>
<keyword evidence="4" id="KW-0233">DNA recombination</keyword>
<dbReference type="Gene3D" id="1.10.443.10">
    <property type="entry name" value="Intergrase catalytic core"/>
    <property type="match status" value="1"/>
</dbReference>
<keyword evidence="3" id="KW-0238">DNA-binding</keyword>
<keyword evidence="7" id="KW-1185">Reference proteome</keyword>
<sequence length="414" mass="48289">MLIKCKECGLQVSDKAIMCPHCGFPLQPDAVSKGYVRKKNGRLKLPNGFGRITEIKNKNLRNRYRVMVTVGKDKNGKPIGKLLKPQAYFRTYNEAYEALVEYNKNPYDLDKKGITMQELYDKWSERYFKTLKSDSSKRAIRSAWGYCSILHKSKVIAVNTGILKECIDNAKRTDNDGNVFVASAGMKSRMKSVFNLMFDYALEHEIINRNPARAFEISKDVIKTIEEEKVDHITFTDDEMKTLWNHRYEGYVDMVLIQCYGGWRPQELGLIELKNVDLEKNIIIGGMKTDSGTDRIVPIHPKIKDLVVRRYTEAKELGSEYLLNTTDGAKKKDRLKLTYDKYKHRFEKIVKEYDMNPKHRAHDGRKQFITMCKKYNVDEYALKYIVGHKITDITERVYTDRDIEWLKEEISKVK</sequence>
<keyword evidence="2" id="KW-0229">DNA integration</keyword>
<accession>A0A2V1JUE8</accession>
<evidence type="ECO:0000256" key="2">
    <source>
        <dbReference type="ARBA" id="ARBA00022908"/>
    </source>
</evidence>
<protein>
    <submittedName>
        <fullName evidence="6">Integrase</fullName>
    </submittedName>
</protein>
<name>A0A2V1JUE8_EUBRA</name>